<feature type="domain" description="PIN" evidence="8">
    <location>
        <begin position="3"/>
        <end position="129"/>
    </location>
</feature>
<dbReference type="InterPro" id="IPR050556">
    <property type="entry name" value="Type_II_TA_system_RNase"/>
</dbReference>
<evidence type="ECO:0000256" key="1">
    <source>
        <dbReference type="ARBA" id="ARBA00001946"/>
    </source>
</evidence>
<dbReference type="GO" id="GO:0016787">
    <property type="term" value="F:hydrolase activity"/>
    <property type="evidence" value="ECO:0007669"/>
    <property type="project" value="UniProtKB-KW"/>
</dbReference>
<name>A0A378HYW2_9GAMM</name>
<keyword evidence="4" id="KW-0479">Metal-binding</keyword>
<accession>A0A378HYW2</accession>
<keyword evidence="2" id="KW-1277">Toxin-antitoxin system</keyword>
<dbReference type="InterPro" id="IPR029060">
    <property type="entry name" value="PIN-like_dom_sf"/>
</dbReference>
<keyword evidence="10" id="KW-1185">Reference proteome</keyword>
<dbReference type="GO" id="GO:0004518">
    <property type="term" value="F:nuclease activity"/>
    <property type="evidence" value="ECO:0007669"/>
    <property type="project" value="UniProtKB-KW"/>
</dbReference>
<dbReference type="Proteomes" id="UP000254968">
    <property type="component" value="Unassembled WGS sequence"/>
</dbReference>
<evidence type="ECO:0000256" key="3">
    <source>
        <dbReference type="ARBA" id="ARBA00022722"/>
    </source>
</evidence>
<sequence>MFLLDTNVVSELRKANSNKVNHNLVHWAKKTNISLMFISVISLLELEMGILKKEKKDPLQGSTLRAWFDSHVLPAFAARIVPIDIAVTRTMAKLHVPKSCSRRNVMIAASALIHGMTLVTRNKVDFAKTGVDIIDPWESDEE</sequence>
<evidence type="ECO:0000256" key="2">
    <source>
        <dbReference type="ARBA" id="ARBA00022649"/>
    </source>
</evidence>
<evidence type="ECO:0000256" key="6">
    <source>
        <dbReference type="ARBA" id="ARBA00022842"/>
    </source>
</evidence>
<dbReference type="Pfam" id="PF01850">
    <property type="entry name" value="PIN"/>
    <property type="match status" value="1"/>
</dbReference>
<dbReference type="PANTHER" id="PTHR33653:SF1">
    <property type="entry name" value="RIBONUCLEASE VAPC2"/>
    <property type="match status" value="1"/>
</dbReference>
<evidence type="ECO:0000313" key="9">
    <source>
        <dbReference type="EMBL" id="STX27913.1"/>
    </source>
</evidence>
<evidence type="ECO:0000256" key="7">
    <source>
        <dbReference type="ARBA" id="ARBA00038093"/>
    </source>
</evidence>
<dbReference type="EMBL" id="UGNV01000001">
    <property type="protein sequence ID" value="STX27913.1"/>
    <property type="molecule type" value="Genomic_DNA"/>
</dbReference>
<evidence type="ECO:0000256" key="5">
    <source>
        <dbReference type="ARBA" id="ARBA00022801"/>
    </source>
</evidence>
<proteinExistence type="inferred from homology"/>
<dbReference type="OrthoDB" id="9804823at2"/>
<reference evidence="9 10" key="1">
    <citation type="submission" date="2018-06" db="EMBL/GenBank/DDBJ databases">
        <authorList>
            <consortium name="Pathogen Informatics"/>
            <person name="Doyle S."/>
        </authorList>
    </citation>
    <scope>NUCLEOTIDE SEQUENCE [LARGE SCALE GENOMIC DNA]</scope>
    <source>
        <strain evidence="9 10">NCTC13315</strain>
    </source>
</reference>
<keyword evidence="3" id="KW-0540">Nuclease</keyword>
<dbReference type="SUPFAM" id="SSF88723">
    <property type="entry name" value="PIN domain-like"/>
    <property type="match status" value="1"/>
</dbReference>
<keyword evidence="6" id="KW-0460">Magnesium</keyword>
<protein>
    <submittedName>
        <fullName evidence="9">Probable ribonuclease FitB</fullName>
        <ecNumber evidence="9">3.1.-.-</ecNumber>
    </submittedName>
</protein>
<dbReference type="RefSeq" id="WP_115301699.1">
    <property type="nucleotide sequence ID" value="NZ_CAAAHO010000006.1"/>
</dbReference>
<dbReference type="PANTHER" id="PTHR33653">
    <property type="entry name" value="RIBONUCLEASE VAPC2"/>
    <property type="match status" value="1"/>
</dbReference>
<dbReference type="GO" id="GO:0046872">
    <property type="term" value="F:metal ion binding"/>
    <property type="evidence" value="ECO:0007669"/>
    <property type="project" value="UniProtKB-KW"/>
</dbReference>
<evidence type="ECO:0000313" key="10">
    <source>
        <dbReference type="Proteomes" id="UP000254968"/>
    </source>
</evidence>
<dbReference type="EC" id="3.1.-.-" evidence="9"/>
<organism evidence="9 10">
    <name type="scientific">Legionella beliardensis</name>
    <dbReference type="NCBI Taxonomy" id="91822"/>
    <lineage>
        <taxon>Bacteria</taxon>
        <taxon>Pseudomonadati</taxon>
        <taxon>Pseudomonadota</taxon>
        <taxon>Gammaproteobacteria</taxon>
        <taxon>Legionellales</taxon>
        <taxon>Legionellaceae</taxon>
        <taxon>Legionella</taxon>
    </lineage>
</organism>
<keyword evidence="5 9" id="KW-0378">Hydrolase</keyword>
<dbReference type="Gene3D" id="3.40.50.1010">
    <property type="entry name" value="5'-nuclease"/>
    <property type="match status" value="1"/>
</dbReference>
<dbReference type="AlphaFoldDB" id="A0A378HYW2"/>
<dbReference type="InterPro" id="IPR002716">
    <property type="entry name" value="PIN_dom"/>
</dbReference>
<comment type="cofactor">
    <cofactor evidence="1">
        <name>Mg(2+)</name>
        <dbReference type="ChEBI" id="CHEBI:18420"/>
    </cofactor>
</comment>
<dbReference type="CDD" id="cd18746">
    <property type="entry name" value="PIN_VapC4-5_FitB-like"/>
    <property type="match status" value="1"/>
</dbReference>
<comment type="similarity">
    <text evidence="7">Belongs to the PINc/VapC protein family.</text>
</comment>
<evidence type="ECO:0000256" key="4">
    <source>
        <dbReference type="ARBA" id="ARBA00022723"/>
    </source>
</evidence>
<gene>
    <name evidence="9" type="primary">fitB</name>
    <name evidence="9" type="ORF">NCTC13315_00434</name>
</gene>
<evidence type="ECO:0000259" key="8">
    <source>
        <dbReference type="Pfam" id="PF01850"/>
    </source>
</evidence>